<evidence type="ECO:0000259" key="11">
    <source>
        <dbReference type="Pfam" id="PF01618"/>
    </source>
</evidence>
<dbReference type="Pfam" id="PF01618">
    <property type="entry name" value="MotA_ExbB"/>
    <property type="match status" value="1"/>
</dbReference>
<evidence type="ECO:0000313" key="12">
    <source>
        <dbReference type="EMBL" id="AEX04345.1"/>
    </source>
</evidence>
<evidence type="ECO:0000256" key="9">
    <source>
        <dbReference type="SAM" id="MobiDB-lite"/>
    </source>
</evidence>
<protein>
    <submittedName>
        <fullName evidence="12">MotA/TolQ/ExbB proton channel</fullName>
    </submittedName>
</protein>
<feature type="region of interest" description="Disordered" evidence="9">
    <location>
        <begin position="196"/>
        <end position="215"/>
    </location>
</feature>
<evidence type="ECO:0000256" key="3">
    <source>
        <dbReference type="ARBA" id="ARBA00022475"/>
    </source>
</evidence>
<evidence type="ECO:0000256" key="5">
    <source>
        <dbReference type="ARBA" id="ARBA00022927"/>
    </source>
</evidence>
<feature type="transmembrane region" description="Helical" evidence="10">
    <location>
        <begin position="148"/>
        <end position="170"/>
    </location>
</feature>
<feature type="transmembrane region" description="Helical" evidence="10">
    <location>
        <begin position="106"/>
        <end position="128"/>
    </location>
</feature>
<feature type="compositionally biased region" description="Basic and acidic residues" evidence="9">
    <location>
        <begin position="201"/>
        <end position="215"/>
    </location>
</feature>
<keyword evidence="7 10" id="KW-0472">Membrane</keyword>
<dbReference type="EMBL" id="CP003218">
    <property type="protein sequence ID" value="AEX04345.1"/>
    <property type="molecule type" value="Genomic_DNA"/>
</dbReference>
<dbReference type="PANTHER" id="PTHR30625:SF15">
    <property type="entry name" value="BIOPOLYMER TRANSPORT PROTEIN EXBB"/>
    <property type="match status" value="1"/>
</dbReference>
<evidence type="ECO:0000256" key="6">
    <source>
        <dbReference type="ARBA" id="ARBA00022989"/>
    </source>
</evidence>
<evidence type="ECO:0000256" key="1">
    <source>
        <dbReference type="ARBA" id="ARBA00004651"/>
    </source>
</evidence>
<keyword evidence="5 8" id="KW-0653">Protein transport</keyword>
<dbReference type="GO" id="GO:0017038">
    <property type="term" value="P:protein import"/>
    <property type="evidence" value="ECO:0007669"/>
    <property type="project" value="TreeGrafter"/>
</dbReference>
<evidence type="ECO:0000256" key="7">
    <source>
        <dbReference type="ARBA" id="ARBA00023136"/>
    </source>
</evidence>
<keyword evidence="2 8" id="KW-0813">Transport</keyword>
<comment type="subcellular location">
    <subcellularLocation>
        <location evidence="1">Cell membrane</location>
        <topology evidence="1">Multi-pass membrane protein</topology>
    </subcellularLocation>
    <subcellularLocation>
        <location evidence="8">Membrane</location>
        <topology evidence="8">Multi-pass membrane protein</topology>
    </subcellularLocation>
</comment>
<evidence type="ECO:0000256" key="4">
    <source>
        <dbReference type="ARBA" id="ARBA00022692"/>
    </source>
</evidence>
<keyword evidence="3" id="KW-1003">Cell membrane</keyword>
<evidence type="ECO:0000313" key="13">
    <source>
        <dbReference type="Proteomes" id="UP000007843"/>
    </source>
</evidence>
<keyword evidence="4 10" id="KW-0812">Transmembrane</keyword>
<name>A0A0H3HD45_KLEM8</name>
<feature type="transmembrane region" description="Helical" evidence="10">
    <location>
        <begin position="12"/>
        <end position="34"/>
    </location>
</feature>
<dbReference type="KEGG" id="kox:KOX_13105"/>
<dbReference type="HOGENOM" id="CLU_053325_6_0_6"/>
<dbReference type="InterPro" id="IPR050790">
    <property type="entry name" value="ExbB/TolQ_transport"/>
</dbReference>
<dbReference type="Proteomes" id="UP000007843">
    <property type="component" value="Chromosome"/>
</dbReference>
<accession>A0A0H3HD45</accession>
<organism evidence="12 13">
    <name type="scientific">Klebsiella michiganensis (strain ATCC 8724 / DSM 4798 / JCM 20051 / NBRC 3318 / NRRL B-199 / KCTC 1686 / BUCSAV 143 / CCM 1901)</name>
    <dbReference type="NCBI Taxonomy" id="1006551"/>
    <lineage>
        <taxon>Bacteria</taxon>
        <taxon>Pseudomonadati</taxon>
        <taxon>Pseudomonadota</taxon>
        <taxon>Gammaproteobacteria</taxon>
        <taxon>Enterobacterales</taxon>
        <taxon>Enterobacteriaceae</taxon>
        <taxon>Klebsiella/Raoultella group</taxon>
        <taxon>Klebsiella</taxon>
    </lineage>
</organism>
<gene>
    <name evidence="12" type="ordered locus">KOX_13105</name>
</gene>
<dbReference type="GO" id="GO:0005886">
    <property type="term" value="C:plasma membrane"/>
    <property type="evidence" value="ECO:0007669"/>
    <property type="project" value="UniProtKB-SubCell"/>
</dbReference>
<dbReference type="AlphaFoldDB" id="A0A0H3HD45"/>
<dbReference type="RefSeq" id="WP_004137930.1">
    <property type="nucleotide sequence ID" value="NC_016612.1"/>
</dbReference>
<evidence type="ECO:0000256" key="10">
    <source>
        <dbReference type="SAM" id="Phobius"/>
    </source>
</evidence>
<evidence type="ECO:0000256" key="8">
    <source>
        <dbReference type="RuleBase" id="RU004057"/>
    </source>
</evidence>
<evidence type="ECO:0000256" key="2">
    <source>
        <dbReference type="ARBA" id="ARBA00022448"/>
    </source>
</evidence>
<comment type="similarity">
    <text evidence="8">Belongs to the exbB/tolQ family.</text>
</comment>
<dbReference type="InterPro" id="IPR002898">
    <property type="entry name" value="MotA_ExbB_proton_chnl"/>
</dbReference>
<reference evidence="12 13" key="1">
    <citation type="journal article" date="2012" name="J. Bacteriol.">
        <title>Complete genome sequence of Klebsiella oxytoca KCTC 1686, used in production of 2,3-butanediol.</title>
        <authorList>
            <person name="Shin S.H."/>
            <person name="Kim S."/>
            <person name="Kim J.Y."/>
            <person name="Lee S."/>
            <person name="Um Y."/>
            <person name="Oh M.K."/>
            <person name="Kim Y.R."/>
            <person name="Lee J."/>
            <person name="Yang K.S."/>
        </authorList>
    </citation>
    <scope>NUCLEOTIDE SEQUENCE [LARGE SCALE GENOMIC DNA]</scope>
    <source>
        <strain evidence="13">ATCC 8724 / DSM 4798 / JCM 20051 / NBRC 3318 / NRRL B-199 / KCTC 1686</strain>
    </source>
</reference>
<feature type="domain" description="MotA/TolQ/ExbB proton channel" evidence="11">
    <location>
        <begin position="79"/>
        <end position="183"/>
    </location>
</feature>
<proteinExistence type="inferred from homology"/>
<sequence length="215" mass="23494">MDANLIHDIIFYVMYAALAIAVVILVERGLYFSWAQRQALRFEKALTPDVRRASDLPESLTGRSSLPLTLILPVLEKKQTAEDREAMSDLIDAQYLLSKPQMSRGLWMLETVVTAAPLLGLLGTILGIMDTFKALSASGVSDASMVSAGMGTALYATGLGIAIALLCLVGNNYLQSRMERINELLKVLLIRAGSPVSRPEQGGKRWEGHEAQRYA</sequence>
<dbReference type="PANTHER" id="PTHR30625">
    <property type="entry name" value="PROTEIN TOLQ"/>
    <property type="match status" value="1"/>
</dbReference>
<keyword evidence="6 10" id="KW-1133">Transmembrane helix</keyword>
<dbReference type="GeneID" id="97396793"/>